<dbReference type="SUPFAM" id="SSF69318">
    <property type="entry name" value="Integrin alpha N-terminal domain"/>
    <property type="match status" value="1"/>
</dbReference>
<evidence type="ECO:0000256" key="2">
    <source>
        <dbReference type="SAM" id="Phobius"/>
    </source>
</evidence>
<evidence type="ECO:0000313" key="3">
    <source>
        <dbReference type="EMBL" id="CAF1415357.1"/>
    </source>
</evidence>
<proteinExistence type="predicted"/>
<evidence type="ECO:0000256" key="1">
    <source>
        <dbReference type="ARBA" id="ARBA00022729"/>
    </source>
</evidence>
<gene>
    <name evidence="3" type="ORF">EDS130_LOCUS37047</name>
</gene>
<reference evidence="3" key="1">
    <citation type="submission" date="2021-02" db="EMBL/GenBank/DDBJ databases">
        <authorList>
            <person name="Nowell W R."/>
        </authorList>
    </citation>
    <scope>NUCLEOTIDE SEQUENCE</scope>
</reference>
<dbReference type="EMBL" id="CAJNOJ010000357">
    <property type="protein sequence ID" value="CAF1415357.1"/>
    <property type="molecule type" value="Genomic_DNA"/>
</dbReference>
<evidence type="ECO:0000313" key="4">
    <source>
        <dbReference type="Proteomes" id="UP000663852"/>
    </source>
</evidence>
<organism evidence="3 4">
    <name type="scientific">Adineta ricciae</name>
    <name type="common">Rotifer</name>
    <dbReference type="NCBI Taxonomy" id="249248"/>
    <lineage>
        <taxon>Eukaryota</taxon>
        <taxon>Metazoa</taxon>
        <taxon>Spiralia</taxon>
        <taxon>Gnathifera</taxon>
        <taxon>Rotifera</taxon>
        <taxon>Eurotatoria</taxon>
        <taxon>Bdelloidea</taxon>
        <taxon>Adinetida</taxon>
        <taxon>Adinetidae</taxon>
        <taxon>Adineta</taxon>
    </lineage>
</organism>
<dbReference type="OrthoDB" id="10022113at2759"/>
<dbReference type="PANTHER" id="PTHR44103">
    <property type="entry name" value="PROPROTEIN CONVERTASE P"/>
    <property type="match status" value="1"/>
</dbReference>
<accession>A0A815MAA3</accession>
<keyword evidence="2" id="KW-0472">Membrane</keyword>
<name>A0A815MAA3_ADIRI</name>
<dbReference type="Proteomes" id="UP000663852">
    <property type="component" value="Unassembled WGS sequence"/>
</dbReference>
<dbReference type="Gene3D" id="2.30.30.100">
    <property type="match status" value="2"/>
</dbReference>
<feature type="transmembrane region" description="Helical" evidence="2">
    <location>
        <begin position="56"/>
        <end position="82"/>
    </location>
</feature>
<protein>
    <submittedName>
        <fullName evidence="3">Uncharacterized protein</fullName>
    </submittedName>
</protein>
<keyword evidence="2" id="KW-0812">Transmembrane</keyword>
<dbReference type="Pfam" id="PF13517">
    <property type="entry name" value="FG-GAP_3"/>
    <property type="match status" value="2"/>
</dbReference>
<sequence length="338" mass="37252">MDFELITVEQSLDHQHRSGDSNTLSEHFETIPTLDNDKFILEKKQQKRLYPWIESITARMVAFAIFANISLIVGVLIVYFTVPRPDHTCQLKFQSTIKSSRIQSSQPRTLAVGDFDNNQQIDLVVANSGTNTIVVFILDINATIISQQTYSTGARSRPCSLAVADFNQDGYIDIAVANNGTNNIGLFFNNRNGSFLTQQTLSTGSYRPSFVAVADFNHDNRSDMAVVYYGTDNIGIHLGNGNGAFQSVTIYSTGYDSLPYSLAVGDLNNDNYLDVVVANYGTNNIGIFFGNANGSFTSQQIHSTSSNSHPTSVVLGDLNQDQQLDIIISLYEKNKPLT</sequence>
<comment type="caution">
    <text evidence="3">The sequence shown here is derived from an EMBL/GenBank/DDBJ whole genome shotgun (WGS) entry which is preliminary data.</text>
</comment>
<keyword evidence="2" id="KW-1133">Transmembrane helix</keyword>
<dbReference type="InterPro" id="IPR013517">
    <property type="entry name" value="FG-GAP"/>
</dbReference>
<dbReference type="PANTHER" id="PTHR44103:SF1">
    <property type="entry name" value="PROPROTEIN CONVERTASE P"/>
    <property type="match status" value="1"/>
</dbReference>
<dbReference type="AlphaFoldDB" id="A0A815MAA3"/>
<dbReference type="Gene3D" id="2.130.10.130">
    <property type="entry name" value="Integrin alpha, N-terminal"/>
    <property type="match status" value="1"/>
</dbReference>
<dbReference type="InterPro" id="IPR028994">
    <property type="entry name" value="Integrin_alpha_N"/>
</dbReference>
<keyword evidence="1" id="KW-0732">Signal</keyword>